<feature type="transmembrane region" description="Helical" evidence="1">
    <location>
        <begin position="408"/>
        <end position="426"/>
    </location>
</feature>
<dbReference type="AlphaFoldDB" id="A0A517QN97"/>
<keyword evidence="3" id="KW-1185">Reference proteome</keyword>
<dbReference type="Proteomes" id="UP000315724">
    <property type="component" value="Chromosome"/>
</dbReference>
<keyword evidence="1" id="KW-1133">Transmembrane helix</keyword>
<evidence type="ECO:0000256" key="1">
    <source>
        <dbReference type="SAM" id="Phobius"/>
    </source>
</evidence>
<feature type="transmembrane region" description="Helical" evidence="1">
    <location>
        <begin position="22"/>
        <end position="43"/>
    </location>
</feature>
<evidence type="ECO:0000313" key="3">
    <source>
        <dbReference type="Proteomes" id="UP000315724"/>
    </source>
</evidence>
<feature type="transmembrane region" description="Helical" evidence="1">
    <location>
        <begin position="136"/>
        <end position="157"/>
    </location>
</feature>
<feature type="transmembrane region" description="Helical" evidence="1">
    <location>
        <begin position="464"/>
        <end position="484"/>
    </location>
</feature>
<keyword evidence="1" id="KW-0472">Membrane</keyword>
<protein>
    <submittedName>
        <fullName evidence="2">Uncharacterized protein</fullName>
    </submittedName>
</protein>
<feature type="transmembrane region" description="Helical" evidence="1">
    <location>
        <begin position="231"/>
        <end position="249"/>
    </location>
</feature>
<sequence length="500" mass="54994">MNRVRNILESTSTIESKRLAPALFRGGFVLILALPLLLTASLTPRGVPITHVLQFLFYLFSLIGLILLAGYATFEFIGTRTSGATSLIALTGISPGEWCLANSVEAWSTFLMIWVVRLPFLAWLVTMGNLSWGTVLYLEILYLALFAWLSSLGLFFGSESVAKGITFGVVWGAYMLWEVLSNLGILFQAIAAYNGAQLIPSLDDLIQGLIHLSVFRKVLALVTGGFRPDDLVLQAAVLLTFTGFCLWRYSRTIFSEIGATTLGIDGETAAESPVKKKRMPRCWPDALAWQACYYHQNGMTTIKGRALAYVLLIAVILVMNYFGLSVTEYGFYLCAGAGLVMSPIMAANLSLAHEVKEQTLPSLSMACSDPIEIYKGWQRSWRRTAIPDLLFLPGVLAAISWSSPLFGYYVATGIIGIACIGPTLFVSSFLSAWNWTNIFRLAGSFFAFGFIAGLGGLIGWTISWFLLPIVVLPLLYAFGQWVLYQYLPKVFDPLLGSQKS</sequence>
<evidence type="ECO:0000313" key="2">
    <source>
        <dbReference type="EMBL" id="QDT33054.1"/>
    </source>
</evidence>
<dbReference type="OrthoDB" id="294211at2"/>
<proteinExistence type="predicted"/>
<feature type="transmembrane region" description="Helical" evidence="1">
    <location>
        <begin position="306"/>
        <end position="323"/>
    </location>
</feature>
<feature type="transmembrane region" description="Helical" evidence="1">
    <location>
        <begin position="55"/>
        <end position="74"/>
    </location>
</feature>
<dbReference type="EMBL" id="CP036267">
    <property type="protein sequence ID" value="QDT33054.1"/>
    <property type="molecule type" value="Genomic_DNA"/>
</dbReference>
<keyword evidence="1" id="KW-0812">Transmembrane</keyword>
<dbReference type="RefSeq" id="WP_145198772.1">
    <property type="nucleotide sequence ID" value="NZ_CP036267.1"/>
</dbReference>
<feature type="transmembrane region" description="Helical" evidence="1">
    <location>
        <begin position="169"/>
        <end position="193"/>
    </location>
</feature>
<accession>A0A517QN97</accession>
<feature type="transmembrane region" description="Helical" evidence="1">
    <location>
        <begin position="329"/>
        <end position="351"/>
    </location>
</feature>
<feature type="transmembrane region" description="Helical" evidence="1">
    <location>
        <begin position="106"/>
        <end position="124"/>
    </location>
</feature>
<dbReference type="KEGG" id="tpol:Mal48_23060"/>
<reference evidence="2 3" key="1">
    <citation type="submission" date="2019-02" db="EMBL/GenBank/DDBJ databases">
        <title>Deep-cultivation of Planctomycetes and their phenomic and genomic characterization uncovers novel biology.</title>
        <authorList>
            <person name="Wiegand S."/>
            <person name="Jogler M."/>
            <person name="Boedeker C."/>
            <person name="Pinto D."/>
            <person name="Vollmers J."/>
            <person name="Rivas-Marin E."/>
            <person name="Kohn T."/>
            <person name="Peeters S.H."/>
            <person name="Heuer A."/>
            <person name="Rast P."/>
            <person name="Oberbeckmann S."/>
            <person name="Bunk B."/>
            <person name="Jeske O."/>
            <person name="Meyerdierks A."/>
            <person name="Storesund J.E."/>
            <person name="Kallscheuer N."/>
            <person name="Luecker S."/>
            <person name="Lage O.M."/>
            <person name="Pohl T."/>
            <person name="Merkel B.J."/>
            <person name="Hornburger P."/>
            <person name="Mueller R.-W."/>
            <person name="Bruemmer F."/>
            <person name="Labrenz M."/>
            <person name="Spormann A.M."/>
            <person name="Op den Camp H."/>
            <person name="Overmann J."/>
            <person name="Amann R."/>
            <person name="Jetten M.S.M."/>
            <person name="Mascher T."/>
            <person name="Medema M.H."/>
            <person name="Devos D.P."/>
            <person name="Kaster A.-K."/>
            <person name="Ovreas L."/>
            <person name="Rohde M."/>
            <person name="Galperin M.Y."/>
            <person name="Jogler C."/>
        </authorList>
    </citation>
    <scope>NUCLEOTIDE SEQUENCE [LARGE SCALE GENOMIC DNA]</scope>
    <source>
        <strain evidence="2 3">Mal48</strain>
    </source>
</reference>
<organism evidence="2 3">
    <name type="scientific">Thalassoglobus polymorphus</name>
    <dbReference type="NCBI Taxonomy" id="2527994"/>
    <lineage>
        <taxon>Bacteria</taxon>
        <taxon>Pseudomonadati</taxon>
        <taxon>Planctomycetota</taxon>
        <taxon>Planctomycetia</taxon>
        <taxon>Planctomycetales</taxon>
        <taxon>Planctomycetaceae</taxon>
        <taxon>Thalassoglobus</taxon>
    </lineage>
</organism>
<gene>
    <name evidence="2" type="ORF">Mal48_23060</name>
</gene>
<feature type="transmembrane region" description="Helical" evidence="1">
    <location>
        <begin position="438"/>
        <end position="458"/>
    </location>
</feature>
<name>A0A517QN97_9PLAN</name>